<organism evidence="1 2">
    <name type="scientific">Cardiocondyla obscurior</name>
    <dbReference type="NCBI Taxonomy" id="286306"/>
    <lineage>
        <taxon>Eukaryota</taxon>
        <taxon>Metazoa</taxon>
        <taxon>Ecdysozoa</taxon>
        <taxon>Arthropoda</taxon>
        <taxon>Hexapoda</taxon>
        <taxon>Insecta</taxon>
        <taxon>Pterygota</taxon>
        <taxon>Neoptera</taxon>
        <taxon>Endopterygota</taxon>
        <taxon>Hymenoptera</taxon>
        <taxon>Apocrita</taxon>
        <taxon>Aculeata</taxon>
        <taxon>Formicoidea</taxon>
        <taxon>Formicidae</taxon>
        <taxon>Myrmicinae</taxon>
        <taxon>Cardiocondyla</taxon>
    </lineage>
</organism>
<evidence type="ECO:0000313" key="2">
    <source>
        <dbReference type="Proteomes" id="UP001430953"/>
    </source>
</evidence>
<protein>
    <submittedName>
        <fullName evidence="1">Uncharacterized protein</fullName>
    </submittedName>
</protein>
<gene>
    <name evidence="1" type="ORF">PUN28_020910</name>
</gene>
<comment type="caution">
    <text evidence="1">The sequence shown here is derived from an EMBL/GenBank/DDBJ whole genome shotgun (WGS) entry which is preliminary data.</text>
</comment>
<keyword evidence="2" id="KW-1185">Reference proteome</keyword>
<dbReference type="EMBL" id="JADYXP020000030">
    <property type="protein sequence ID" value="KAL0098970.1"/>
    <property type="molecule type" value="Genomic_DNA"/>
</dbReference>
<name>A0AAW2E9Q5_9HYME</name>
<reference evidence="1 2" key="1">
    <citation type="submission" date="2023-03" db="EMBL/GenBank/DDBJ databases">
        <title>High recombination rates correlate with genetic variation in Cardiocondyla obscurior ants.</title>
        <authorList>
            <person name="Errbii M."/>
        </authorList>
    </citation>
    <scope>NUCLEOTIDE SEQUENCE [LARGE SCALE GENOMIC DNA]</scope>
    <source>
        <strain evidence="1">Alpha-2009</strain>
        <tissue evidence="1">Whole body</tissue>
    </source>
</reference>
<dbReference type="Proteomes" id="UP001430953">
    <property type="component" value="Unassembled WGS sequence"/>
</dbReference>
<proteinExistence type="predicted"/>
<accession>A0AAW2E9Q5</accession>
<evidence type="ECO:0000313" key="1">
    <source>
        <dbReference type="EMBL" id="KAL0098970.1"/>
    </source>
</evidence>
<dbReference type="AlphaFoldDB" id="A0AAW2E9Q5"/>
<sequence length="217" mass="24951">MKRLVDLPLNVKSKPRITQVLKGRFISPERLTRKNVDEIVADTKLIDDEMEKLFKLRAKRQAEYLSTPVENPIMRDGNSRITESSKSYRISRNASRGVYNSMDNASSNNRIEERRNNFTDIETADESNFKLVKNKRRRNNAGKIRRAPRNAVVAIKTDGNDIKKSYAEIIKTAKKEVALTKYGENVRVRMSAGGALMLELPGRDNHKRADKLYERLN</sequence>